<dbReference type="OrthoDB" id="2102561at2759"/>
<comment type="similarity">
    <text evidence="1 3">Belongs to the short-chain dehydrogenases/reductases (SDR) family.</text>
</comment>
<dbReference type="Pfam" id="PF00106">
    <property type="entry name" value="adh_short"/>
    <property type="match status" value="2"/>
</dbReference>
<dbReference type="GO" id="GO:0005783">
    <property type="term" value="C:endoplasmic reticulum"/>
    <property type="evidence" value="ECO:0007669"/>
    <property type="project" value="TreeGrafter"/>
</dbReference>
<dbReference type="PRINTS" id="PR00080">
    <property type="entry name" value="SDRFAMILY"/>
</dbReference>
<evidence type="ECO:0000256" key="3">
    <source>
        <dbReference type="RuleBase" id="RU000363"/>
    </source>
</evidence>
<protein>
    <submittedName>
        <fullName evidence="5">Uncharacterized protein</fullName>
    </submittedName>
</protein>
<dbReference type="EMBL" id="JACGCM010000733">
    <property type="protein sequence ID" value="KAF6167422.1"/>
    <property type="molecule type" value="Genomic_DNA"/>
</dbReference>
<accession>A0A7J7NKE5</accession>
<dbReference type="PANTHER" id="PTHR44169">
    <property type="entry name" value="NADPH-DEPENDENT 1-ACYLDIHYDROXYACETONE PHOSPHATE REDUCTASE"/>
    <property type="match status" value="1"/>
</dbReference>
<keyword evidence="6" id="KW-1185">Reference proteome</keyword>
<dbReference type="EMBL" id="JACGCM010001846">
    <property type="protein sequence ID" value="KAF6148406.1"/>
    <property type="molecule type" value="Genomic_DNA"/>
</dbReference>
<keyword evidence="2" id="KW-0560">Oxidoreductase</keyword>
<dbReference type="InterPro" id="IPR036291">
    <property type="entry name" value="NAD(P)-bd_dom_sf"/>
</dbReference>
<proteinExistence type="inferred from homology"/>
<dbReference type="AlphaFoldDB" id="A0A7J7NKE5"/>
<dbReference type="InterPro" id="IPR020904">
    <property type="entry name" value="Sc_DH/Rdtase_CS"/>
</dbReference>
<evidence type="ECO:0000313" key="6">
    <source>
        <dbReference type="Proteomes" id="UP000541444"/>
    </source>
</evidence>
<gene>
    <name evidence="5" type="ORF">GIB67_035697</name>
    <name evidence="4" type="ORF">GIB67_036621</name>
</gene>
<evidence type="ECO:0000256" key="1">
    <source>
        <dbReference type="ARBA" id="ARBA00006484"/>
    </source>
</evidence>
<dbReference type="GO" id="GO:0016491">
    <property type="term" value="F:oxidoreductase activity"/>
    <property type="evidence" value="ECO:0007669"/>
    <property type="project" value="UniProtKB-KW"/>
</dbReference>
<dbReference type="PROSITE" id="PS00061">
    <property type="entry name" value="ADH_SHORT"/>
    <property type="match status" value="1"/>
</dbReference>
<dbReference type="Gene3D" id="3.40.50.720">
    <property type="entry name" value="NAD(P)-binding Rossmann-like Domain"/>
    <property type="match status" value="1"/>
</dbReference>
<dbReference type="InterPro" id="IPR002347">
    <property type="entry name" value="SDR_fam"/>
</dbReference>
<dbReference type="Proteomes" id="UP000541444">
    <property type="component" value="Unassembled WGS sequence"/>
</dbReference>
<evidence type="ECO:0000313" key="5">
    <source>
        <dbReference type="EMBL" id="KAF6167422.1"/>
    </source>
</evidence>
<comment type="caution">
    <text evidence="5">The sequence shown here is derived from an EMBL/GenBank/DDBJ whole genome shotgun (WGS) entry which is preliminary data.</text>
</comment>
<reference evidence="5 6" key="1">
    <citation type="journal article" date="2020" name="IScience">
        <title>Genome Sequencing of the Endangered Kingdonia uniflora (Circaeasteraceae, Ranunculales) Reveals Potential Mechanisms of Evolutionary Specialization.</title>
        <authorList>
            <person name="Sun Y."/>
            <person name="Deng T."/>
            <person name="Zhang A."/>
            <person name="Moore M.J."/>
            <person name="Landis J.B."/>
            <person name="Lin N."/>
            <person name="Zhang H."/>
            <person name="Zhang X."/>
            <person name="Huang J."/>
            <person name="Zhang X."/>
            <person name="Sun H."/>
            <person name="Wang H."/>
        </authorList>
    </citation>
    <scope>NUCLEOTIDE SEQUENCE [LARGE SCALE GENOMIC DNA]</scope>
    <source>
        <strain evidence="5">TB1705</strain>
        <tissue evidence="5">Leaf</tissue>
    </source>
</reference>
<dbReference type="PRINTS" id="PR00081">
    <property type="entry name" value="GDHRDH"/>
</dbReference>
<dbReference type="CDD" id="cd05374">
    <property type="entry name" value="17beta-HSD-like_SDR_c"/>
    <property type="match status" value="1"/>
</dbReference>
<organism evidence="5 6">
    <name type="scientific">Kingdonia uniflora</name>
    <dbReference type="NCBI Taxonomy" id="39325"/>
    <lineage>
        <taxon>Eukaryota</taxon>
        <taxon>Viridiplantae</taxon>
        <taxon>Streptophyta</taxon>
        <taxon>Embryophyta</taxon>
        <taxon>Tracheophyta</taxon>
        <taxon>Spermatophyta</taxon>
        <taxon>Magnoliopsida</taxon>
        <taxon>Ranunculales</taxon>
        <taxon>Circaeasteraceae</taxon>
        <taxon>Kingdonia</taxon>
    </lineage>
</organism>
<dbReference type="PANTHER" id="PTHR44169:SF5">
    <property type="entry name" value="ENOYL-(ACYL CARRIER) REDUCTASE"/>
    <property type="match status" value="1"/>
</dbReference>
<evidence type="ECO:0000256" key="2">
    <source>
        <dbReference type="ARBA" id="ARBA00023002"/>
    </source>
</evidence>
<evidence type="ECO:0000313" key="4">
    <source>
        <dbReference type="EMBL" id="KAF6148406.1"/>
    </source>
</evidence>
<sequence>MSDKKVVLITGCAKGGIGYEYCKAFAEKNCHVFASDIGSRTHELPTESNIEGLELDVSSDESVASAVSSVIAKCGKIDIVINNAGVGCPGPLVELSLDEVRKTWEVNALGQLRVIQNVVPYMAEQRSGRIVNIGMVSKTLDTLYWTYISKYWWIHIRSVVGKVATPWAGSYSTSKASVHSMTNTLRLELRPFGIQVLLVIPGVVRSNIGNAGLMKVADKEWKLYSEFKEAIAERANASQTDKSTEATLFAKHVAKKVLSSSPPREIVFGHMTTLFGLLYWSPLWFRDYFFRNRFDLNKKVSRVQEQLILELHWGLVQVSKYVFDTIFVAIDT</sequence>
<name>A0A7J7NKE5_9MAGN</name>
<dbReference type="SUPFAM" id="SSF51735">
    <property type="entry name" value="NAD(P)-binding Rossmann-fold domains"/>
    <property type="match status" value="1"/>
</dbReference>